<dbReference type="AlphaFoldDB" id="F2JZ36"/>
<name>F2JZ36_MARM1</name>
<dbReference type="Proteomes" id="UP000001062">
    <property type="component" value="Chromosome"/>
</dbReference>
<sequence length="36" mass="4316">MTKPHNKTIKISPQKDLGWTRKKPRASYGRRYMVNQ</sequence>
<feature type="region of interest" description="Disordered" evidence="1">
    <location>
        <begin position="1"/>
        <end position="36"/>
    </location>
</feature>
<protein>
    <submittedName>
        <fullName evidence="2">Uncharacterized protein</fullName>
    </submittedName>
</protein>
<accession>F2JZ36</accession>
<evidence type="ECO:0000313" key="2">
    <source>
        <dbReference type="EMBL" id="ADZ92014.1"/>
    </source>
</evidence>
<dbReference type="HOGENOM" id="CLU_3357001_0_0_6"/>
<proteinExistence type="predicted"/>
<dbReference type="EMBL" id="CP002583">
    <property type="protein sequence ID" value="ADZ92014.1"/>
    <property type="molecule type" value="Genomic_DNA"/>
</dbReference>
<organism evidence="2 3">
    <name type="scientific">Marinomonas mediterranea (strain ATCC 700492 / JCM 21426 / NBRC 103028 / MMB-1)</name>
    <dbReference type="NCBI Taxonomy" id="717774"/>
    <lineage>
        <taxon>Bacteria</taxon>
        <taxon>Pseudomonadati</taxon>
        <taxon>Pseudomonadota</taxon>
        <taxon>Gammaproteobacteria</taxon>
        <taxon>Oceanospirillales</taxon>
        <taxon>Oceanospirillaceae</taxon>
        <taxon>Marinomonas</taxon>
    </lineage>
</organism>
<evidence type="ECO:0000256" key="1">
    <source>
        <dbReference type="SAM" id="MobiDB-lite"/>
    </source>
</evidence>
<reference evidence="2 3" key="1">
    <citation type="journal article" date="2012" name="Stand. Genomic Sci.">
        <title>Complete genome sequence of the melanogenic marine bacterium Marinomonas mediterranea type strain (MMB-1(T)).</title>
        <authorList>
            <person name="Lucas-Elio P."/>
            <person name="Goodwin L."/>
            <person name="Woyke T."/>
            <person name="Pitluck S."/>
            <person name="Nolan M."/>
            <person name="Kyrpides N.C."/>
            <person name="Detter J.C."/>
            <person name="Copeland A."/>
            <person name="Teshima H."/>
            <person name="Bruce D."/>
            <person name="Detter C."/>
            <person name="Tapia R."/>
            <person name="Han S."/>
            <person name="Land M.L."/>
            <person name="Ivanova N."/>
            <person name="Mikhailova N."/>
            <person name="Johnston A.W."/>
            <person name="Sanchez-Amat A."/>
        </authorList>
    </citation>
    <scope>NUCLEOTIDE SEQUENCE [LARGE SCALE GENOMIC DNA]</scope>
    <source>
        <strain evidence="3">ATCC 700492 / JCM 21426 / NBRC 103028 / MMB-1</strain>
    </source>
</reference>
<gene>
    <name evidence="2" type="ordered locus">Marme_2789</name>
</gene>
<keyword evidence="3" id="KW-1185">Reference proteome</keyword>
<evidence type="ECO:0000313" key="3">
    <source>
        <dbReference type="Proteomes" id="UP000001062"/>
    </source>
</evidence>
<dbReference type="KEGG" id="mme:Marme_2789"/>